<comment type="caution">
    <text evidence="2">The sequence shown here is derived from an EMBL/GenBank/DDBJ whole genome shotgun (WGS) entry which is preliminary data.</text>
</comment>
<evidence type="ECO:0000313" key="2">
    <source>
        <dbReference type="EMBL" id="TYT73146.1"/>
    </source>
</evidence>
<evidence type="ECO:0000256" key="1">
    <source>
        <dbReference type="SAM" id="Coils"/>
    </source>
</evidence>
<gene>
    <name evidence="2" type="ORF">FIM25_16630</name>
</gene>
<dbReference type="Proteomes" id="UP000321899">
    <property type="component" value="Unassembled WGS sequence"/>
</dbReference>
<sequence>MVSMARIIDFDHKWATLVGRVFIAFGVMESITYECLKDWLKDSVYRSVKNMQFAQRVNLVIDLAKEQDAPKERIEIFISNLNRVKKLAEKRNIIAHNPLVLNIFQEGGYAEGIVSSKNENKFICFDELEQLVIQAEALERELSESKMRLREHEWKEL</sequence>
<protein>
    <submittedName>
        <fullName evidence="2">Uncharacterized protein</fullName>
    </submittedName>
</protein>
<dbReference type="EMBL" id="VDMB01000050">
    <property type="protein sequence ID" value="TYT73146.1"/>
    <property type="molecule type" value="Genomic_DNA"/>
</dbReference>
<proteinExistence type="predicted"/>
<accession>A0A5S5MBM8</accession>
<keyword evidence="1" id="KW-0175">Coiled coil</keyword>
<reference evidence="2 3" key="1">
    <citation type="submission" date="2019-06" db="EMBL/GenBank/DDBJ databases">
        <title>Desulfobotulus mexicanus sp. nov., a novel sulfate-reducing bacterium isolated from the sediment of an alkaline crater lake in Mexico.</title>
        <authorList>
            <person name="Hirschler-Rea A."/>
        </authorList>
    </citation>
    <scope>NUCLEOTIDE SEQUENCE [LARGE SCALE GENOMIC DNA]</scope>
    <source>
        <strain evidence="2 3">PAR22N</strain>
    </source>
</reference>
<feature type="coiled-coil region" evidence="1">
    <location>
        <begin position="128"/>
        <end position="155"/>
    </location>
</feature>
<dbReference type="RefSeq" id="WP_139450976.1">
    <property type="nucleotide sequence ID" value="NZ_VDMB01000050.1"/>
</dbReference>
<name>A0A5S5MBM8_9BACT</name>
<organism evidence="2 3">
    <name type="scientific">Desulfobotulus mexicanus</name>
    <dbReference type="NCBI Taxonomy" id="2586642"/>
    <lineage>
        <taxon>Bacteria</taxon>
        <taxon>Pseudomonadati</taxon>
        <taxon>Thermodesulfobacteriota</taxon>
        <taxon>Desulfobacteria</taxon>
        <taxon>Desulfobacterales</taxon>
        <taxon>Desulfobacteraceae</taxon>
        <taxon>Desulfobotulus</taxon>
    </lineage>
</organism>
<dbReference type="AlphaFoldDB" id="A0A5S5MBM8"/>
<dbReference type="OrthoDB" id="7068883at2"/>
<keyword evidence="3" id="KW-1185">Reference proteome</keyword>
<evidence type="ECO:0000313" key="3">
    <source>
        <dbReference type="Proteomes" id="UP000321899"/>
    </source>
</evidence>